<keyword evidence="3" id="KW-0238">DNA-binding</keyword>
<evidence type="ECO:0000256" key="2">
    <source>
        <dbReference type="ARBA" id="ARBA00023015"/>
    </source>
</evidence>
<sequence length="303" mass="32698">MELGQLRSFLAVLDEGSATVAADVRGVSQPTLSRQIQALEDACGTALFVRSAGGMVPTRAARRLEPGARDVVTRADELTIQLAELADREVRLTAVCPVMIAEMLVLPFVAAVPTPITDVIDSLAVDAHELVRRRLADVAFAPVTPPSTLRSCELFQVQLTLQCRPDDPMAERESVDLRELAELPLLITDARSGTRRTLDALLAARGITLRPRLEVDRTHVAQALTAGGDAGMALAIDPVRYGLTAVPVVDHGEPVRLAEWASWEPGHYAEEAIIAMLADFRDWVAQRSDVGTVTVPDSPLFTS</sequence>
<dbReference type="KEGG" id="blut:EW640_11795"/>
<evidence type="ECO:0000256" key="3">
    <source>
        <dbReference type="ARBA" id="ARBA00023125"/>
    </source>
</evidence>
<evidence type="ECO:0000256" key="4">
    <source>
        <dbReference type="ARBA" id="ARBA00023163"/>
    </source>
</evidence>
<dbReference type="Proteomes" id="UP000501518">
    <property type="component" value="Chromosome"/>
</dbReference>
<dbReference type="PANTHER" id="PTHR30419:SF30">
    <property type="entry name" value="LYSR FAMILY TRANSCRIPTIONAL REGULATOR"/>
    <property type="match status" value="1"/>
</dbReference>
<feature type="domain" description="HTH lysR-type" evidence="5">
    <location>
        <begin position="1"/>
        <end position="58"/>
    </location>
</feature>
<dbReference type="InterPro" id="IPR050950">
    <property type="entry name" value="HTH-type_LysR_regulators"/>
</dbReference>
<evidence type="ECO:0000313" key="6">
    <source>
        <dbReference type="EMBL" id="QIN29876.1"/>
    </source>
</evidence>
<dbReference type="GO" id="GO:0003677">
    <property type="term" value="F:DNA binding"/>
    <property type="evidence" value="ECO:0007669"/>
    <property type="project" value="UniProtKB-KW"/>
</dbReference>
<organism evidence="6 7">
    <name type="scientific">Brevibacterium luteolum</name>
    <dbReference type="NCBI Taxonomy" id="199591"/>
    <lineage>
        <taxon>Bacteria</taxon>
        <taxon>Bacillati</taxon>
        <taxon>Actinomycetota</taxon>
        <taxon>Actinomycetes</taxon>
        <taxon>Micrococcales</taxon>
        <taxon>Brevibacteriaceae</taxon>
        <taxon>Brevibacterium</taxon>
    </lineage>
</organism>
<accession>A0A6G8KYZ4</accession>
<dbReference type="PANTHER" id="PTHR30419">
    <property type="entry name" value="HTH-TYPE TRANSCRIPTIONAL REGULATOR YBHD"/>
    <property type="match status" value="1"/>
</dbReference>
<dbReference type="AlphaFoldDB" id="A0A6G8KYZ4"/>
<name>A0A6G8KYZ4_9MICO</name>
<evidence type="ECO:0000313" key="7">
    <source>
        <dbReference type="Proteomes" id="UP000501518"/>
    </source>
</evidence>
<dbReference type="Pfam" id="PF03466">
    <property type="entry name" value="LysR_substrate"/>
    <property type="match status" value="1"/>
</dbReference>
<evidence type="ECO:0000259" key="5">
    <source>
        <dbReference type="PROSITE" id="PS50931"/>
    </source>
</evidence>
<keyword evidence="4" id="KW-0804">Transcription</keyword>
<dbReference type="InterPro" id="IPR005119">
    <property type="entry name" value="LysR_subst-bd"/>
</dbReference>
<dbReference type="PRINTS" id="PR00039">
    <property type="entry name" value="HTHLYSR"/>
</dbReference>
<dbReference type="PROSITE" id="PS50931">
    <property type="entry name" value="HTH_LYSR"/>
    <property type="match status" value="1"/>
</dbReference>
<dbReference type="SUPFAM" id="SSF46785">
    <property type="entry name" value="Winged helix' DNA-binding domain"/>
    <property type="match status" value="1"/>
</dbReference>
<dbReference type="Gene3D" id="1.10.10.10">
    <property type="entry name" value="Winged helix-like DNA-binding domain superfamily/Winged helix DNA-binding domain"/>
    <property type="match status" value="1"/>
</dbReference>
<dbReference type="GO" id="GO:0003700">
    <property type="term" value="F:DNA-binding transcription factor activity"/>
    <property type="evidence" value="ECO:0007669"/>
    <property type="project" value="InterPro"/>
</dbReference>
<dbReference type="InterPro" id="IPR036388">
    <property type="entry name" value="WH-like_DNA-bd_sf"/>
</dbReference>
<dbReference type="InterPro" id="IPR000847">
    <property type="entry name" value="LysR_HTH_N"/>
</dbReference>
<gene>
    <name evidence="6" type="ORF">EW640_11795</name>
</gene>
<dbReference type="Gene3D" id="3.40.190.290">
    <property type="match status" value="1"/>
</dbReference>
<proteinExistence type="inferred from homology"/>
<dbReference type="GO" id="GO:0005829">
    <property type="term" value="C:cytosol"/>
    <property type="evidence" value="ECO:0007669"/>
    <property type="project" value="TreeGrafter"/>
</dbReference>
<protein>
    <submittedName>
        <fullName evidence="6">LysR family transcriptional regulator</fullName>
    </submittedName>
</protein>
<dbReference type="RefSeq" id="WP_165884255.1">
    <property type="nucleotide sequence ID" value="NZ_CP035810.1"/>
</dbReference>
<dbReference type="InterPro" id="IPR036390">
    <property type="entry name" value="WH_DNA-bd_sf"/>
</dbReference>
<reference evidence="6 7" key="1">
    <citation type="submission" date="2019-02" db="EMBL/GenBank/DDBJ databases">
        <title>Complete Genome Sequence and Methylome Analysis of Brevibacterium luteolum NEB1784.</title>
        <authorList>
            <person name="Fomenkov A."/>
            <person name="Roberts R.J."/>
        </authorList>
    </citation>
    <scope>NUCLEOTIDE SEQUENCE [LARGE SCALE GENOMIC DNA]</scope>
    <source>
        <strain evidence="6 7">NEB1784</strain>
    </source>
</reference>
<dbReference type="SUPFAM" id="SSF53850">
    <property type="entry name" value="Periplasmic binding protein-like II"/>
    <property type="match status" value="1"/>
</dbReference>
<evidence type="ECO:0000256" key="1">
    <source>
        <dbReference type="ARBA" id="ARBA00009437"/>
    </source>
</evidence>
<dbReference type="Pfam" id="PF00126">
    <property type="entry name" value="HTH_1"/>
    <property type="match status" value="1"/>
</dbReference>
<keyword evidence="2" id="KW-0805">Transcription regulation</keyword>
<dbReference type="EMBL" id="CP035810">
    <property type="protein sequence ID" value="QIN29876.1"/>
    <property type="molecule type" value="Genomic_DNA"/>
</dbReference>
<dbReference type="CDD" id="cd05466">
    <property type="entry name" value="PBP2_LTTR_substrate"/>
    <property type="match status" value="1"/>
</dbReference>
<comment type="similarity">
    <text evidence="1">Belongs to the LysR transcriptional regulatory family.</text>
</comment>